<dbReference type="InterPro" id="IPR058533">
    <property type="entry name" value="Cation_efflux_TM"/>
</dbReference>
<feature type="domain" description="Cation efflux protein transmembrane" evidence="9">
    <location>
        <begin position="15"/>
        <end position="206"/>
    </location>
</feature>
<evidence type="ECO:0000256" key="2">
    <source>
        <dbReference type="ARBA" id="ARBA00008114"/>
    </source>
</evidence>
<dbReference type="PANTHER" id="PTHR43840:SF15">
    <property type="entry name" value="MITOCHONDRIAL METAL TRANSPORTER 1-RELATED"/>
    <property type="match status" value="1"/>
</dbReference>
<accession>A0A0U1KRH8</accession>
<organism evidence="11 12">
    <name type="scientific">Sporomusa ovata</name>
    <dbReference type="NCBI Taxonomy" id="2378"/>
    <lineage>
        <taxon>Bacteria</taxon>
        <taxon>Bacillati</taxon>
        <taxon>Bacillota</taxon>
        <taxon>Negativicutes</taxon>
        <taxon>Selenomonadales</taxon>
        <taxon>Sporomusaceae</taxon>
        <taxon>Sporomusa</taxon>
    </lineage>
</organism>
<dbReference type="GO" id="GO:0015341">
    <property type="term" value="F:zinc efflux antiporter activity"/>
    <property type="evidence" value="ECO:0007669"/>
    <property type="project" value="TreeGrafter"/>
</dbReference>
<evidence type="ECO:0000313" key="12">
    <source>
        <dbReference type="Proteomes" id="UP000049855"/>
    </source>
</evidence>
<feature type="transmembrane region" description="Helical" evidence="8">
    <location>
        <begin position="43"/>
        <end position="60"/>
    </location>
</feature>
<dbReference type="SUPFAM" id="SSF160240">
    <property type="entry name" value="Cation efflux protein cytoplasmic domain-like"/>
    <property type="match status" value="1"/>
</dbReference>
<evidence type="ECO:0000313" key="11">
    <source>
        <dbReference type="EMBL" id="CQR70010.1"/>
    </source>
</evidence>
<dbReference type="PANTHER" id="PTHR43840">
    <property type="entry name" value="MITOCHONDRIAL METAL TRANSPORTER 1-RELATED"/>
    <property type="match status" value="1"/>
</dbReference>
<dbReference type="GO" id="GO:0005886">
    <property type="term" value="C:plasma membrane"/>
    <property type="evidence" value="ECO:0007669"/>
    <property type="project" value="UniProtKB-SubCell"/>
</dbReference>
<evidence type="ECO:0000256" key="5">
    <source>
        <dbReference type="ARBA" id="ARBA00022692"/>
    </source>
</evidence>
<protein>
    <submittedName>
        <fullName evidence="11">Cobalt-zinc-cadmium resistance protein</fullName>
    </submittedName>
</protein>
<keyword evidence="4" id="KW-1003">Cell membrane</keyword>
<dbReference type="GO" id="GO:0006882">
    <property type="term" value="P:intracellular zinc ion homeostasis"/>
    <property type="evidence" value="ECO:0007669"/>
    <property type="project" value="TreeGrafter"/>
</dbReference>
<dbReference type="FunFam" id="3.30.70.1350:FF:000002">
    <property type="entry name" value="Ferrous-iron efflux pump FieF"/>
    <property type="match status" value="1"/>
</dbReference>
<proteinExistence type="inferred from homology"/>
<keyword evidence="5 8" id="KW-0812">Transmembrane</keyword>
<dbReference type="AlphaFoldDB" id="A0A0U1KRH8"/>
<dbReference type="InterPro" id="IPR027469">
    <property type="entry name" value="Cation_efflux_TMD_sf"/>
</dbReference>
<dbReference type="GO" id="GO:0015093">
    <property type="term" value="F:ferrous iron transmembrane transporter activity"/>
    <property type="evidence" value="ECO:0007669"/>
    <property type="project" value="TreeGrafter"/>
</dbReference>
<evidence type="ECO:0000256" key="3">
    <source>
        <dbReference type="ARBA" id="ARBA00022448"/>
    </source>
</evidence>
<dbReference type="Gene3D" id="3.30.70.1350">
    <property type="entry name" value="Cation efflux protein, cytoplasmic domain"/>
    <property type="match status" value="1"/>
</dbReference>
<feature type="transmembrane region" description="Helical" evidence="8">
    <location>
        <begin position="177"/>
        <end position="196"/>
    </location>
</feature>
<feature type="transmembrane region" description="Helical" evidence="8">
    <location>
        <begin position="12"/>
        <end position="37"/>
    </location>
</feature>
<dbReference type="RefSeq" id="WP_021168278.1">
    <property type="nucleotide sequence ID" value="NZ_CTRP01000001.1"/>
</dbReference>
<dbReference type="FunFam" id="1.20.1510.10:FF:000006">
    <property type="entry name" value="Divalent cation efflux transporter"/>
    <property type="match status" value="1"/>
</dbReference>
<comment type="subcellular location">
    <subcellularLocation>
        <location evidence="1">Cell membrane</location>
        <topology evidence="1">Multi-pass membrane protein</topology>
    </subcellularLocation>
</comment>
<dbReference type="Proteomes" id="UP000049855">
    <property type="component" value="Unassembled WGS sequence"/>
</dbReference>
<comment type="similarity">
    <text evidence="2">Belongs to the cation diffusion facilitator (CDF) transporter (TC 2.A.4) family.</text>
</comment>
<dbReference type="InterPro" id="IPR036837">
    <property type="entry name" value="Cation_efflux_CTD_sf"/>
</dbReference>
<dbReference type="InterPro" id="IPR027470">
    <property type="entry name" value="Cation_efflux_CTD"/>
</dbReference>
<dbReference type="EMBL" id="CTRP01000001">
    <property type="protein sequence ID" value="CQR70010.1"/>
    <property type="molecule type" value="Genomic_DNA"/>
</dbReference>
<dbReference type="GO" id="GO:0015086">
    <property type="term" value="F:cadmium ion transmembrane transporter activity"/>
    <property type="evidence" value="ECO:0007669"/>
    <property type="project" value="TreeGrafter"/>
</dbReference>
<evidence type="ECO:0000259" key="10">
    <source>
        <dbReference type="Pfam" id="PF16916"/>
    </source>
</evidence>
<dbReference type="SUPFAM" id="SSF161111">
    <property type="entry name" value="Cation efflux protein transmembrane domain-like"/>
    <property type="match status" value="1"/>
</dbReference>
<feature type="transmembrane region" description="Helical" evidence="8">
    <location>
        <begin position="114"/>
        <end position="131"/>
    </location>
</feature>
<evidence type="ECO:0000256" key="6">
    <source>
        <dbReference type="ARBA" id="ARBA00022989"/>
    </source>
</evidence>
<evidence type="ECO:0000256" key="4">
    <source>
        <dbReference type="ARBA" id="ARBA00022475"/>
    </source>
</evidence>
<sequence>MEAKSDQLKQRTARLSIVSNTLLVVLKLLVGVFTGAVSIISEAAHSAVDLIAALVAYVAVKKSSQPPDSQHAYGHGKIENLSAAFEAVLIVMAALWIVYESVQKINSPHIPEYLEYGLFIMAISMIVNYWVSRKLYDVAKSTGSHALEADALHLRADIWTSAGVFIGLGIIRMTGLYWLDPVIAIVVALVVFKAGFSMTMKSVYELTDVSLPEEEAAAIRDIVKNHPAVIAFHQLRTRRSGSNRQIDMHLVLQKDMNLAKAHTVCDEIEAKIKIQFSPCDVVIHLEPCDYLDGFSSCPSECSENCKFE</sequence>
<keyword evidence="7 8" id="KW-0472">Membrane</keyword>
<dbReference type="InterPro" id="IPR050291">
    <property type="entry name" value="CDF_Transporter"/>
</dbReference>
<evidence type="ECO:0000256" key="1">
    <source>
        <dbReference type="ARBA" id="ARBA00004651"/>
    </source>
</evidence>
<evidence type="ECO:0000256" key="8">
    <source>
        <dbReference type="SAM" id="Phobius"/>
    </source>
</evidence>
<dbReference type="InterPro" id="IPR002524">
    <property type="entry name" value="Cation_efflux"/>
</dbReference>
<dbReference type="Pfam" id="PF16916">
    <property type="entry name" value="ZT_dimer"/>
    <property type="match status" value="1"/>
</dbReference>
<keyword evidence="3" id="KW-0813">Transport</keyword>
<gene>
    <name evidence="11" type="ORF">SpAn4DRAFT_4875</name>
</gene>
<dbReference type="Pfam" id="PF01545">
    <property type="entry name" value="Cation_efflux"/>
    <property type="match status" value="1"/>
</dbReference>
<evidence type="ECO:0000256" key="7">
    <source>
        <dbReference type="ARBA" id="ARBA00023136"/>
    </source>
</evidence>
<dbReference type="NCBIfam" id="TIGR01297">
    <property type="entry name" value="CDF"/>
    <property type="match status" value="1"/>
</dbReference>
<reference evidence="12" key="1">
    <citation type="submission" date="2015-03" db="EMBL/GenBank/DDBJ databases">
        <authorList>
            <person name="Nijsse Bart"/>
        </authorList>
    </citation>
    <scope>NUCLEOTIDE SEQUENCE [LARGE SCALE GENOMIC DNA]</scope>
</reference>
<feature type="transmembrane region" description="Helical" evidence="8">
    <location>
        <begin position="81"/>
        <end position="99"/>
    </location>
</feature>
<name>A0A0U1KRH8_9FIRM</name>
<evidence type="ECO:0000259" key="9">
    <source>
        <dbReference type="Pfam" id="PF01545"/>
    </source>
</evidence>
<keyword evidence="6 8" id="KW-1133">Transmembrane helix</keyword>
<keyword evidence="12" id="KW-1185">Reference proteome</keyword>
<dbReference type="Gene3D" id="1.20.1510.10">
    <property type="entry name" value="Cation efflux protein transmembrane domain"/>
    <property type="match status" value="1"/>
</dbReference>
<feature type="domain" description="Cation efflux protein cytoplasmic" evidence="10">
    <location>
        <begin position="211"/>
        <end position="288"/>
    </location>
</feature>